<name>A0A2L2XIA3_9FIRM</name>
<dbReference type="Proteomes" id="UP000239549">
    <property type="component" value="Unassembled WGS sequence"/>
</dbReference>
<gene>
    <name evidence="1" type="ORF">DCCM_4550</name>
</gene>
<evidence type="ECO:0000313" key="1">
    <source>
        <dbReference type="EMBL" id="GBF35423.1"/>
    </source>
</evidence>
<dbReference type="AlphaFoldDB" id="A0A2L2XIA3"/>
<sequence>MMFGRTPRQGSRAVREVRLSMGIVARKWGDVGTGGGNKIRRYNT</sequence>
<keyword evidence="2" id="KW-1185">Reference proteome</keyword>
<protein>
    <submittedName>
        <fullName evidence="1">Uncharacterized protein</fullName>
    </submittedName>
</protein>
<reference evidence="2" key="1">
    <citation type="submission" date="2018-02" db="EMBL/GenBank/DDBJ databases">
        <title>Genome sequence of Desulfocucumis palustris strain NAW-5.</title>
        <authorList>
            <person name="Watanabe M."/>
            <person name="Kojima H."/>
            <person name="Fukui M."/>
        </authorList>
    </citation>
    <scope>NUCLEOTIDE SEQUENCE [LARGE SCALE GENOMIC DNA]</scope>
    <source>
        <strain evidence="2">NAW-5</strain>
    </source>
</reference>
<evidence type="ECO:0000313" key="2">
    <source>
        <dbReference type="Proteomes" id="UP000239549"/>
    </source>
</evidence>
<organism evidence="1 2">
    <name type="scientific">Desulfocucumis palustris</name>
    <dbReference type="NCBI Taxonomy" id="1898651"/>
    <lineage>
        <taxon>Bacteria</taxon>
        <taxon>Bacillati</taxon>
        <taxon>Bacillota</taxon>
        <taxon>Clostridia</taxon>
        <taxon>Eubacteriales</taxon>
        <taxon>Desulfocucumaceae</taxon>
        <taxon>Desulfocucumis</taxon>
    </lineage>
</organism>
<accession>A0A2L2XIA3</accession>
<dbReference type="EMBL" id="BFAV01000162">
    <property type="protein sequence ID" value="GBF35423.1"/>
    <property type="molecule type" value="Genomic_DNA"/>
</dbReference>
<proteinExistence type="predicted"/>
<comment type="caution">
    <text evidence="1">The sequence shown here is derived from an EMBL/GenBank/DDBJ whole genome shotgun (WGS) entry which is preliminary data.</text>
</comment>